<evidence type="ECO:0000256" key="1">
    <source>
        <dbReference type="SAM" id="MobiDB-lite"/>
    </source>
</evidence>
<comment type="caution">
    <text evidence="2">The sequence shown here is derived from an EMBL/GenBank/DDBJ whole genome shotgun (WGS) entry which is preliminary data.</text>
</comment>
<protein>
    <submittedName>
        <fullName evidence="2">Uncharacterized protein</fullName>
    </submittedName>
</protein>
<accession>A0A834T5X2</accession>
<evidence type="ECO:0000313" key="3">
    <source>
        <dbReference type="Proteomes" id="UP000634136"/>
    </source>
</evidence>
<name>A0A834T5X2_9FABA</name>
<gene>
    <name evidence="2" type="ORF">G2W53_029620</name>
</gene>
<reference evidence="2" key="1">
    <citation type="submission" date="2020-09" db="EMBL/GenBank/DDBJ databases">
        <title>Genome-Enabled Discovery of Anthraquinone Biosynthesis in Senna tora.</title>
        <authorList>
            <person name="Kang S.-H."/>
            <person name="Pandey R.P."/>
            <person name="Lee C.-M."/>
            <person name="Sim J.-S."/>
            <person name="Jeong J.-T."/>
            <person name="Choi B.-S."/>
            <person name="Jung M."/>
            <person name="Ginzburg D."/>
            <person name="Zhao K."/>
            <person name="Won S.Y."/>
            <person name="Oh T.-J."/>
            <person name="Yu Y."/>
            <person name="Kim N.-H."/>
            <person name="Lee O.R."/>
            <person name="Lee T.-H."/>
            <person name="Bashyal P."/>
            <person name="Kim T.-S."/>
            <person name="Lee W.-H."/>
            <person name="Kawkins C."/>
            <person name="Kim C.-K."/>
            <person name="Kim J.S."/>
            <person name="Ahn B.O."/>
            <person name="Rhee S.Y."/>
            <person name="Sohng J.K."/>
        </authorList>
    </citation>
    <scope>NUCLEOTIDE SEQUENCE</scope>
    <source>
        <tissue evidence="2">Leaf</tissue>
    </source>
</reference>
<feature type="region of interest" description="Disordered" evidence="1">
    <location>
        <begin position="88"/>
        <end position="123"/>
    </location>
</feature>
<dbReference type="OrthoDB" id="1434919at2759"/>
<dbReference type="AlphaFoldDB" id="A0A834T5X2"/>
<feature type="compositionally biased region" description="Basic and acidic residues" evidence="1">
    <location>
        <begin position="19"/>
        <end position="28"/>
    </location>
</feature>
<dbReference type="Proteomes" id="UP000634136">
    <property type="component" value="Unassembled WGS sequence"/>
</dbReference>
<dbReference type="EMBL" id="JAAIUW010000009">
    <property type="protein sequence ID" value="KAF7815651.1"/>
    <property type="molecule type" value="Genomic_DNA"/>
</dbReference>
<feature type="compositionally biased region" description="Low complexity" evidence="1">
    <location>
        <begin position="104"/>
        <end position="123"/>
    </location>
</feature>
<organism evidence="2 3">
    <name type="scientific">Senna tora</name>
    <dbReference type="NCBI Taxonomy" id="362788"/>
    <lineage>
        <taxon>Eukaryota</taxon>
        <taxon>Viridiplantae</taxon>
        <taxon>Streptophyta</taxon>
        <taxon>Embryophyta</taxon>
        <taxon>Tracheophyta</taxon>
        <taxon>Spermatophyta</taxon>
        <taxon>Magnoliopsida</taxon>
        <taxon>eudicotyledons</taxon>
        <taxon>Gunneridae</taxon>
        <taxon>Pentapetalae</taxon>
        <taxon>rosids</taxon>
        <taxon>fabids</taxon>
        <taxon>Fabales</taxon>
        <taxon>Fabaceae</taxon>
        <taxon>Caesalpinioideae</taxon>
        <taxon>Cassia clade</taxon>
        <taxon>Senna</taxon>
    </lineage>
</organism>
<proteinExistence type="predicted"/>
<feature type="region of interest" description="Disordered" evidence="1">
    <location>
        <begin position="1"/>
        <end position="28"/>
    </location>
</feature>
<sequence length="123" mass="13335">MLLLTTPSPNRALGIDASRGTENERETEGKLRMWCKIIVAPQISISEVTPEIRMVSYGSMSRHRRQASQVLPPEILAAGEDLSKPFDFADQVSTGENKEEAETPPMSFSPAPAKKPPAAGKSA</sequence>
<keyword evidence="3" id="KW-1185">Reference proteome</keyword>
<evidence type="ECO:0000313" key="2">
    <source>
        <dbReference type="EMBL" id="KAF7815651.1"/>
    </source>
</evidence>